<dbReference type="RefSeq" id="WP_116883311.1">
    <property type="nucleotide sequence ID" value="NZ_CABMMC010000006.1"/>
</dbReference>
<dbReference type="SUPFAM" id="SSF53822">
    <property type="entry name" value="Periplasmic binding protein-like I"/>
    <property type="match status" value="1"/>
</dbReference>
<dbReference type="Proteomes" id="UP000245959">
    <property type="component" value="Unassembled WGS sequence"/>
</dbReference>
<dbReference type="Gene3D" id="3.40.50.2300">
    <property type="match status" value="2"/>
</dbReference>
<dbReference type="SUPFAM" id="SSF46785">
    <property type="entry name" value="Winged helix' DNA-binding domain"/>
    <property type="match status" value="1"/>
</dbReference>
<evidence type="ECO:0000313" key="5">
    <source>
        <dbReference type="EMBL" id="NMD87570.1"/>
    </source>
</evidence>
<evidence type="ECO:0000313" key="8">
    <source>
        <dbReference type="Proteomes" id="UP000576225"/>
    </source>
</evidence>
<dbReference type="PANTHER" id="PTHR44846:SF16">
    <property type="entry name" value="TRANSCRIPTIONAL REGULATOR PHNF-RELATED"/>
    <property type="match status" value="1"/>
</dbReference>
<keyword evidence="1" id="KW-0805">Transcription regulation</keyword>
<name>A0A2U1B6J7_9BACT</name>
<evidence type="ECO:0000313" key="7">
    <source>
        <dbReference type="Proteomes" id="UP000245959"/>
    </source>
</evidence>
<dbReference type="GO" id="GO:0003700">
    <property type="term" value="F:DNA-binding transcription factor activity"/>
    <property type="evidence" value="ECO:0007669"/>
    <property type="project" value="InterPro"/>
</dbReference>
<evidence type="ECO:0000256" key="3">
    <source>
        <dbReference type="ARBA" id="ARBA00023163"/>
    </source>
</evidence>
<dbReference type="InterPro" id="IPR036390">
    <property type="entry name" value="WH_DNA-bd_sf"/>
</dbReference>
<feature type="domain" description="HTH gntR-type" evidence="4">
    <location>
        <begin position="11"/>
        <end position="79"/>
    </location>
</feature>
<dbReference type="GeneID" id="78294620"/>
<dbReference type="InterPro" id="IPR000524">
    <property type="entry name" value="Tscrpt_reg_HTH_GntR"/>
</dbReference>
<dbReference type="Proteomes" id="UP000576225">
    <property type="component" value="Unassembled WGS sequence"/>
</dbReference>
<dbReference type="Pfam" id="PF00392">
    <property type="entry name" value="GntR"/>
    <property type="match status" value="1"/>
</dbReference>
<reference evidence="6 7" key="1">
    <citation type="submission" date="2018-04" db="EMBL/GenBank/DDBJ databases">
        <title>Genomic Encyclopedia of Type Strains, Phase IV (KMG-IV): sequencing the most valuable type-strain genomes for metagenomic binning, comparative biology and taxonomic classification.</title>
        <authorList>
            <person name="Goeker M."/>
        </authorList>
    </citation>
    <scope>NUCLEOTIDE SEQUENCE [LARGE SCALE GENOMIC DNA]</scope>
    <source>
        <strain evidence="6 7">DSM 14823</strain>
    </source>
</reference>
<dbReference type="AlphaFoldDB" id="A0A2U1B6J7"/>
<dbReference type="EMBL" id="JABAEW010000026">
    <property type="protein sequence ID" value="NMD87570.1"/>
    <property type="molecule type" value="Genomic_DNA"/>
</dbReference>
<keyword evidence="2" id="KW-0238">DNA-binding</keyword>
<protein>
    <submittedName>
        <fullName evidence="5">GntR family transcriptional regulator</fullName>
    </submittedName>
    <submittedName>
        <fullName evidence="6">Substrate-binding family protein</fullName>
    </submittedName>
</protein>
<dbReference type="CDD" id="cd07377">
    <property type="entry name" value="WHTH_GntR"/>
    <property type="match status" value="1"/>
</dbReference>
<keyword evidence="3" id="KW-0804">Transcription</keyword>
<gene>
    <name evidence="6" type="ORF">C8D82_10761</name>
    <name evidence="5" type="ORF">HF882_13340</name>
</gene>
<dbReference type="PANTHER" id="PTHR44846">
    <property type="entry name" value="MANNOSYL-D-GLYCERATE TRANSPORT/METABOLISM SYSTEM REPRESSOR MNGR-RELATED"/>
    <property type="match status" value="1"/>
</dbReference>
<dbReference type="OrthoDB" id="9035644at2"/>
<dbReference type="InterPro" id="IPR028082">
    <property type="entry name" value="Peripla_BP_I"/>
</dbReference>
<evidence type="ECO:0000256" key="1">
    <source>
        <dbReference type="ARBA" id="ARBA00023015"/>
    </source>
</evidence>
<evidence type="ECO:0000313" key="6">
    <source>
        <dbReference type="EMBL" id="PVY44306.1"/>
    </source>
</evidence>
<dbReference type="InterPro" id="IPR036388">
    <property type="entry name" value="WH-like_DNA-bd_sf"/>
</dbReference>
<evidence type="ECO:0000256" key="2">
    <source>
        <dbReference type="ARBA" id="ARBA00023125"/>
    </source>
</evidence>
<organism evidence="6 7">
    <name type="scientific">Victivallis vadensis</name>
    <dbReference type="NCBI Taxonomy" id="172901"/>
    <lineage>
        <taxon>Bacteria</taxon>
        <taxon>Pseudomonadati</taxon>
        <taxon>Lentisphaerota</taxon>
        <taxon>Lentisphaeria</taxon>
        <taxon>Victivallales</taxon>
        <taxon>Victivallaceae</taxon>
        <taxon>Victivallis</taxon>
    </lineage>
</organism>
<proteinExistence type="predicted"/>
<dbReference type="PROSITE" id="PS50949">
    <property type="entry name" value="HTH_GNTR"/>
    <property type="match status" value="1"/>
</dbReference>
<sequence length="363" mass="41035">MVEEIRKTNAASLREAITLYFEEEIRSGRLKPGDVLPSSRELAERLDTSFPNVHKALVPLAKAGLILRDRRKGTVVLEPRQELRSVAIYVYRENLDDMPQFQRILIDRITERLRERGIAARLLLDNGLLFGMEQLEKWVKNREVQGVIVPIGSRNAILPRKRLQALPAAVAAGDTVGLDMAGWLKTAIGAAAGAGCRRPAVITAAERYRMAGGKWRETEFFRTLHAELKHHQLECPEQLIRCIHDESQYFRAGEQMTAFGFRQCNELLALPEAERPDALLVFPDQLITGIMLSVMRNPVPVPAALKLFVHRNWEIEEPLFLPATMIGISIDECAGKLIDNLLAACHRRPVRQYRIQPEVRTAC</sequence>
<dbReference type="InterPro" id="IPR050679">
    <property type="entry name" value="Bact_HTH_transcr_reg"/>
</dbReference>
<reference evidence="5 8" key="2">
    <citation type="submission" date="2020-04" db="EMBL/GenBank/DDBJ databases">
        <authorList>
            <person name="Hitch T.C.A."/>
            <person name="Wylensek D."/>
            <person name="Clavel T."/>
        </authorList>
    </citation>
    <scope>NUCLEOTIDE SEQUENCE [LARGE SCALE GENOMIC DNA]</scope>
    <source>
        <strain evidence="5 8">COR2-253-APC-1A</strain>
    </source>
</reference>
<dbReference type="GO" id="GO:0003677">
    <property type="term" value="F:DNA binding"/>
    <property type="evidence" value="ECO:0007669"/>
    <property type="project" value="UniProtKB-KW"/>
</dbReference>
<dbReference type="SMART" id="SM00345">
    <property type="entry name" value="HTH_GNTR"/>
    <property type="match status" value="1"/>
</dbReference>
<dbReference type="EMBL" id="QEKH01000007">
    <property type="protein sequence ID" value="PVY44306.1"/>
    <property type="molecule type" value="Genomic_DNA"/>
</dbReference>
<evidence type="ECO:0000259" key="4">
    <source>
        <dbReference type="PROSITE" id="PS50949"/>
    </source>
</evidence>
<keyword evidence="7" id="KW-1185">Reference proteome</keyword>
<dbReference type="Gene3D" id="1.10.10.10">
    <property type="entry name" value="Winged helix-like DNA-binding domain superfamily/Winged helix DNA-binding domain"/>
    <property type="match status" value="1"/>
</dbReference>
<comment type="caution">
    <text evidence="6">The sequence shown here is derived from an EMBL/GenBank/DDBJ whole genome shotgun (WGS) entry which is preliminary data.</text>
</comment>
<accession>A0A2U1B6J7</accession>